<name>A0A9Q0IRT5_9TELE</name>
<proteinExistence type="predicted"/>
<evidence type="ECO:0000313" key="1">
    <source>
        <dbReference type="EMBL" id="KAJ3607900.1"/>
    </source>
</evidence>
<gene>
    <name evidence="1" type="ORF">NHX12_024951</name>
</gene>
<reference evidence="1" key="1">
    <citation type="submission" date="2022-07" db="EMBL/GenBank/DDBJ databases">
        <title>Chromosome-level genome of Muraenolepis orangiensis.</title>
        <authorList>
            <person name="Kim J."/>
        </authorList>
    </citation>
    <scope>NUCLEOTIDE SEQUENCE</scope>
    <source>
        <strain evidence="1">KU_S4_2022</strain>
        <tissue evidence="1">Muscle</tissue>
    </source>
</reference>
<evidence type="ECO:0000313" key="2">
    <source>
        <dbReference type="Proteomes" id="UP001148018"/>
    </source>
</evidence>
<accession>A0A9Q0IRT5</accession>
<keyword evidence="2" id="KW-1185">Reference proteome</keyword>
<comment type="caution">
    <text evidence="1">The sequence shown here is derived from an EMBL/GenBank/DDBJ whole genome shotgun (WGS) entry which is preliminary data.</text>
</comment>
<protein>
    <submittedName>
        <fullName evidence="1">Uncharacterized protein</fullName>
    </submittedName>
</protein>
<dbReference type="AlphaFoldDB" id="A0A9Q0IRT5"/>
<dbReference type="EMBL" id="JANIIK010000040">
    <property type="protein sequence ID" value="KAJ3607900.1"/>
    <property type="molecule type" value="Genomic_DNA"/>
</dbReference>
<dbReference type="Proteomes" id="UP001148018">
    <property type="component" value="Unassembled WGS sequence"/>
</dbReference>
<sequence length="187" mass="20191">MYGAALNPCSSTTTVRPCLITSRRRGTYILSSAVEPISSRLPWNLYPLVCRGTSILSSAVEPLSPRLPWNLYPLVCRGTSILSSAVEPLSSRLPWNLYPLVCRGTSILSSAVEPLSSHYKKKAQAPIGVGVGVGGRGPVALRGHRGSLVEWPSRPRWERGTRGLDNHTAGLRQSLAVGSSDGRLSFR</sequence>
<organism evidence="1 2">
    <name type="scientific">Muraenolepis orangiensis</name>
    <name type="common">Patagonian moray cod</name>
    <dbReference type="NCBI Taxonomy" id="630683"/>
    <lineage>
        <taxon>Eukaryota</taxon>
        <taxon>Metazoa</taxon>
        <taxon>Chordata</taxon>
        <taxon>Craniata</taxon>
        <taxon>Vertebrata</taxon>
        <taxon>Euteleostomi</taxon>
        <taxon>Actinopterygii</taxon>
        <taxon>Neopterygii</taxon>
        <taxon>Teleostei</taxon>
        <taxon>Neoteleostei</taxon>
        <taxon>Acanthomorphata</taxon>
        <taxon>Zeiogadaria</taxon>
        <taxon>Gadariae</taxon>
        <taxon>Gadiformes</taxon>
        <taxon>Muraenolepidoidei</taxon>
        <taxon>Muraenolepididae</taxon>
        <taxon>Muraenolepis</taxon>
    </lineage>
</organism>